<proteinExistence type="predicted"/>
<evidence type="ECO:0000259" key="7">
    <source>
        <dbReference type="PROSITE" id="PS51462"/>
    </source>
</evidence>
<evidence type="ECO:0000256" key="6">
    <source>
        <dbReference type="ARBA" id="ARBA00023211"/>
    </source>
</evidence>
<dbReference type="CDD" id="cd03426">
    <property type="entry name" value="NUDIX_CoAse_Nudt7"/>
    <property type="match status" value="1"/>
</dbReference>
<gene>
    <name evidence="8" type="ORF">HC352_00825</name>
</gene>
<dbReference type="PANTHER" id="PTHR12992">
    <property type="entry name" value="NUDIX HYDROLASE"/>
    <property type="match status" value="1"/>
</dbReference>
<dbReference type="GO" id="GO:0010945">
    <property type="term" value="F:coenzyme A diphosphatase activity"/>
    <property type="evidence" value="ECO:0007669"/>
    <property type="project" value="InterPro"/>
</dbReference>
<dbReference type="InterPro" id="IPR000086">
    <property type="entry name" value="NUDIX_hydrolase_dom"/>
</dbReference>
<keyword evidence="6" id="KW-0464">Manganese</keyword>
<sequence length="182" mass="20032">MTTFNAAVLALLDASVRPCLLVTVRATHMRTHAGQISLPGGGKNNGETPTETALRETWEEVGILPADIEIRGQLSAFIAPRTGHKVIPIIGQLDKPHSHYSLQLNPSEVASAHWIALADLADRENRGTWQRVERTGPGFQLDELMIWGFTAQIIDRLLAEVGAAQPWDVSRILAIPQRFDFP</sequence>
<accession>A0A6H2EJ87</accession>
<dbReference type="EMBL" id="CP050804">
    <property type="protein sequence ID" value="QJC21204.1"/>
    <property type="molecule type" value="Genomic_DNA"/>
</dbReference>
<dbReference type="InterPro" id="IPR020084">
    <property type="entry name" value="NUDIX_hydrolase_CS"/>
</dbReference>
<dbReference type="Gene3D" id="3.90.79.10">
    <property type="entry name" value="Nucleoside Triphosphate Pyrophosphohydrolase"/>
    <property type="match status" value="1"/>
</dbReference>
<dbReference type="KEGG" id="arca:HC352_00825"/>
<keyword evidence="3" id="KW-0479">Metal-binding</keyword>
<keyword evidence="5" id="KW-0460">Magnesium</keyword>
<dbReference type="AlphaFoldDB" id="A0A6H2EJ87"/>
<evidence type="ECO:0000256" key="3">
    <source>
        <dbReference type="ARBA" id="ARBA00022723"/>
    </source>
</evidence>
<keyword evidence="9" id="KW-1185">Reference proteome</keyword>
<evidence type="ECO:0000256" key="1">
    <source>
        <dbReference type="ARBA" id="ARBA00001936"/>
    </source>
</evidence>
<keyword evidence="4" id="KW-0378">Hydrolase</keyword>
<protein>
    <submittedName>
        <fullName evidence="8">CoA pyrophosphatase</fullName>
    </submittedName>
</protein>
<dbReference type="PROSITE" id="PS00893">
    <property type="entry name" value="NUDIX_BOX"/>
    <property type="match status" value="1"/>
</dbReference>
<name>A0A6H2EJ87_9ACTO</name>
<dbReference type="PROSITE" id="PS51462">
    <property type="entry name" value="NUDIX"/>
    <property type="match status" value="1"/>
</dbReference>
<feature type="domain" description="Nudix hydrolase" evidence="7">
    <location>
        <begin position="3"/>
        <end position="137"/>
    </location>
</feature>
<evidence type="ECO:0000256" key="2">
    <source>
        <dbReference type="ARBA" id="ARBA00001946"/>
    </source>
</evidence>
<evidence type="ECO:0000256" key="5">
    <source>
        <dbReference type="ARBA" id="ARBA00022842"/>
    </source>
</evidence>
<dbReference type="PANTHER" id="PTHR12992:SF11">
    <property type="entry name" value="MITOCHONDRIAL COENZYME A DIPHOSPHATASE NUDT8"/>
    <property type="match status" value="1"/>
</dbReference>
<evidence type="ECO:0000313" key="8">
    <source>
        <dbReference type="EMBL" id="QJC21204.1"/>
    </source>
</evidence>
<evidence type="ECO:0000256" key="4">
    <source>
        <dbReference type="ARBA" id="ARBA00022801"/>
    </source>
</evidence>
<organism evidence="8 9">
    <name type="scientific">Arcanobacterium buesumense</name>
    <dbReference type="NCBI Taxonomy" id="2722751"/>
    <lineage>
        <taxon>Bacteria</taxon>
        <taxon>Bacillati</taxon>
        <taxon>Actinomycetota</taxon>
        <taxon>Actinomycetes</taxon>
        <taxon>Actinomycetales</taxon>
        <taxon>Actinomycetaceae</taxon>
        <taxon>Arcanobacterium</taxon>
    </lineage>
</organism>
<reference evidence="8 9" key="1">
    <citation type="submission" date="2020-03" db="EMBL/GenBank/DDBJ databases">
        <title>Complete genome of Arcanobacterium buesumensis sp. nov. strain 2701.</title>
        <authorList>
            <person name="Borowiak M."/>
            <person name="Alssahen M."/>
            <person name="Laemmler C."/>
            <person name="Malorny B."/>
            <person name="Hassan A."/>
            <person name="Prenger-Berninghoff E."/>
            <person name="Ploetz M."/>
            <person name="Abdulmawjood A."/>
        </authorList>
    </citation>
    <scope>NUCLEOTIDE SEQUENCE [LARGE SCALE GENOMIC DNA]</scope>
    <source>
        <strain evidence="8 9">2701</strain>
    </source>
</reference>
<evidence type="ECO:0000313" key="9">
    <source>
        <dbReference type="Proteomes" id="UP000502298"/>
    </source>
</evidence>
<dbReference type="Pfam" id="PF00293">
    <property type="entry name" value="NUDIX"/>
    <property type="match status" value="1"/>
</dbReference>
<dbReference type="SUPFAM" id="SSF55811">
    <property type="entry name" value="Nudix"/>
    <property type="match status" value="1"/>
</dbReference>
<dbReference type="RefSeq" id="WP_168917146.1">
    <property type="nucleotide sequence ID" value="NZ_CP050804.1"/>
</dbReference>
<dbReference type="Proteomes" id="UP000502298">
    <property type="component" value="Chromosome"/>
</dbReference>
<dbReference type="InterPro" id="IPR015797">
    <property type="entry name" value="NUDIX_hydrolase-like_dom_sf"/>
</dbReference>
<dbReference type="InterPro" id="IPR045121">
    <property type="entry name" value="CoAse"/>
</dbReference>
<comment type="cofactor">
    <cofactor evidence="2">
        <name>Mg(2+)</name>
        <dbReference type="ChEBI" id="CHEBI:18420"/>
    </cofactor>
</comment>
<dbReference type="GO" id="GO:0046872">
    <property type="term" value="F:metal ion binding"/>
    <property type="evidence" value="ECO:0007669"/>
    <property type="project" value="UniProtKB-KW"/>
</dbReference>
<comment type="cofactor">
    <cofactor evidence="1">
        <name>Mn(2+)</name>
        <dbReference type="ChEBI" id="CHEBI:29035"/>
    </cofactor>
</comment>